<evidence type="ECO:0000313" key="2">
    <source>
        <dbReference type="EMBL" id="ORZ02751.1"/>
    </source>
</evidence>
<feature type="domain" description="CCHC-type" evidence="1">
    <location>
        <begin position="47"/>
        <end position="57"/>
    </location>
</feature>
<name>A0A1X2HT95_SYNRA</name>
<evidence type="ECO:0000313" key="3">
    <source>
        <dbReference type="Proteomes" id="UP000242180"/>
    </source>
</evidence>
<keyword evidence="3" id="KW-1185">Reference proteome</keyword>
<dbReference type="EMBL" id="MCGN01000001">
    <property type="protein sequence ID" value="ORZ02751.1"/>
    <property type="molecule type" value="Genomic_DNA"/>
</dbReference>
<accession>A0A1X2HT95</accession>
<proteinExistence type="predicted"/>
<gene>
    <name evidence="2" type="ORF">BCR43DRAFT_482104</name>
</gene>
<dbReference type="GO" id="GO:0003676">
    <property type="term" value="F:nucleic acid binding"/>
    <property type="evidence" value="ECO:0007669"/>
    <property type="project" value="InterPro"/>
</dbReference>
<dbReference type="InParanoid" id="A0A1X2HT95"/>
<dbReference type="InterPro" id="IPR001878">
    <property type="entry name" value="Znf_CCHC"/>
</dbReference>
<protein>
    <recommendedName>
        <fullName evidence="1">CCHC-type domain-containing protein</fullName>
    </recommendedName>
</protein>
<comment type="caution">
    <text evidence="2">The sequence shown here is derived from an EMBL/GenBank/DDBJ whole genome shotgun (WGS) entry which is preliminary data.</text>
</comment>
<dbReference type="OrthoDB" id="1099063at2759"/>
<organism evidence="2 3">
    <name type="scientific">Syncephalastrum racemosum</name>
    <name type="common">Filamentous fungus</name>
    <dbReference type="NCBI Taxonomy" id="13706"/>
    <lineage>
        <taxon>Eukaryota</taxon>
        <taxon>Fungi</taxon>
        <taxon>Fungi incertae sedis</taxon>
        <taxon>Mucoromycota</taxon>
        <taxon>Mucoromycotina</taxon>
        <taxon>Mucoromycetes</taxon>
        <taxon>Mucorales</taxon>
        <taxon>Syncephalastraceae</taxon>
        <taxon>Syncephalastrum</taxon>
    </lineage>
</organism>
<sequence length="57" mass="6474">MLTLLLIDAEIAVREFDGKRMEGDRIVVEYAKRGPLSVRTRGGMRDRCYNCGESGHM</sequence>
<reference evidence="2 3" key="1">
    <citation type="submission" date="2016-07" db="EMBL/GenBank/DDBJ databases">
        <title>Pervasive Adenine N6-methylation of Active Genes in Fungi.</title>
        <authorList>
            <consortium name="DOE Joint Genome Institute"/>
            <person name="Mondo S.J."/>
            <person name="Dannebaum R.O."/>
            <person name="Kuo R.C."/>
            <person name="Labutti K."/>
            <person name="Haridas S."/>
            <person name="Kuo A."/>
            <person name="Salamov A."/>
            <person name="Ahrendt S.R."/>
            <person name="Lipzen A."/>
            <person name="Sullivan W."/>
            <person name="Andreopoulos W.B."/>
            <person name="Clum A."/>
            <person name="Lindquist E."/>
            <person name="Daum C."/>
            <person name="Ramamoorthy G.K."/>
            <person name="Gryganskyi A."/>
            <person name="Culley D."/>
            <person name="Magnuson J.K."/>
            <person name="James T.Y."/>
            <person name="O'Malley M.A."/>
            <person name="Stajich J.E."/>
            <person name="Spatafora J.W."/>
            <person name="Visel A."/>
            <person name="Grigoriev I.V."/>
        </authorList>
    </citation>
    <scope>NUCLEOTIDE SEQUENCE [LARGE SCALE GENOMIC DNA]</scope>
    <source>
        <strain evidence="2 3">NRRL 2496</strain>
    </source>
</reference>
<dbReference type="Proteomes" id="UP000242180">
    <property type="component" value="Unassembled WGS sequence"/>
</dbReference>
<dbReference type="GO" id="GO:0008270">
    <property type="term" value="F:zinc ion binding"/>
    <property type="evidence" value="ECO:0007669"/>
    <property type="project" value="InterPro"/>
</dbReference>
<dbReference type="AlphaFoldDB" id="A0A1X2HT95"/>
<evidence type="ECO:0000259" key="1">
    <source>
        <dbReference type="Pfam" id="PF00098"/>
    </source>
</evidence>
<dbReference type="Pfam" id="PF00098">
    <property type="entry name" value="zf-CCHC"/>
    <property type="match status" value="1"/>
</dbReference>